<accession>A0AA40ETS5</accession>
<comment type="caution">
    <text evidence="2">The sequence shown here is derived from an EMBL/GenBank/DDBJ whole genome shotgun (WGS) entry which is preliminary data.</text>
</comment>
<dbReference type="EMBL" id="JAUKTV010000002">
    <property type="protein sequence ID" value="KAK0745235.1"/>
    <property type="molecule type" value="Genomic_DNA"/>
</dbReference>
<protein>
    <submittedName>
        <fullName evidence="2">Uncharacterized protein</fullName>
    </submittedName>
</protein>
<feature type="compositionally biased region" description="Low complexity" evidence="1">
    <location>
        <begin position="132"/>
        <end position="146"/>
    </location>
</feature>
<evidence type="ECO:0000313" key="2">
    <source>
        <dbReference type="EMBL" id="KAK0745235.1"/>
    </source>
</evidence>
<feature type="region of interest" description="Disordered" evidence="1">
    <location>
        <begin position="244"/>
        <end position="278"/>
    </location>
</feature>
<feature type="compositionally biased region" description="Pro residues" evidence="1">
    <location>
        <begin position="315"/>
        <end position="326"/>
    </location>
</feature>
<evidence type="ECO:0000256" key="1">
    <source>
        <dbReference type="SAM" id="MobiDB-lite"/>
    </source>
</evidence>
<gene>
    <name evidence="2" type="ORF">B0T21DRAFT_408275</name>
</gene>
<feature type="region of interest" description="Disordered" evidence="1">
    <location>
        <begin position="81"/>
        <end position="179"/>
    </location>
</feature>
<dbReference type="Proteomes" id="UP001172159">
    <property type="component" value="Unassembled WGS sequence"/>
</dbReference>
<reference evidence="2" key="1">
    <citation type="submission" date="2023-06" db="EMBL/GenBank/DDBJ databases">
        <title>Genome-scale phylogeny and comparative genomics of the fungal order Sordariales.</title>
        <authorList>
            <consortium name="Lawrence Berkeley National Laboratory"/>
            <person name="Hensen N."/>
            <person name="Bonometti L."/>
            <person name="Westerberg I."/>
            <person name="Brannstrom I.O."/>
            <person name="Guillou S."/>
            <person name="Cros-Aarteil S."/>
            <person name="Calhoun S."/>
            <person name="Haridas S."/>
            <person name="Kuo A."/>
            <person name="Mondo S."/>
            <person name="Pangilinan J."/>
            <person name="Riley R."/>
            <person name="Labutti K."/>
            <person name="Andreopoulos B."/>
            <person name="Lipzen A."/>
            <person name="Chen C."/>
            <person name="Yanf M."/>
            <person name="Daum C."/>
            <person name="Ng V."/>
            <person name="Clum A."/>
            <person name="Steindorff A."/>
            <person name="Ohm R."/>
            <person name="Martin F."/>
            <person name="Silar P."/>
            <person name="Natvig D."/>
            <person name="Lalanne C."/>
            <person name="Gautier V."/>
            <person name="Ament-Velasquez S.L."/>
            <person name="Kruys A."/>
            <person name="Hutchinson M.I."/>
            <person name="Powell A.J."/>
            <person name="Barry K."/>
            <person name="Miller A.N."/>
            <person name="Grigoriev I.V."/>
            <person name="Debuchy R."/>
            <person name="Gladieux P."/>
            <person name="Thoren M.H."/>
            <person name="Johannesson H."/>
        </authorList>
    </citation>
    <scope>NUCLEOTIDE SEQUENCE</scope>
    <source>
        <strain evidence="2">CBS 540.89</strain>
    </source>
</reference>
<feature type="compositionally biased region" description="Basic and acidic residues" evidence="1">
    <location>
        <begin position="365"/>
        <end position="384"/>
    </location>
</feature>
<feature type="compositionally biased region" description="Polar residues" evidence="1">
    <location>
        <begin position="261"/>
        <end position="276"/>
    </location>
</feature>
<keyword evidence="3" id="KW-1185">Reference proteome</keyword>
<feature type="compositionally biased region" description="Pro residues" evidence="1">
    <location>
        <begin position="434"/>
        <end position="445"/>
    </location>
</feature>
<sequence length="490" mass="55479">MESGSRFSDSVGHVDHLRLDYGLMAAGDWGSAGCERELLPRERLGTFERGGLPLLLFPPLANEMEKKEKEVEAYTGPIMDRKIPRRGHDTFASNLGRKVSPTTTTTPPQAKGHRSVKSLVNRFENPGTIPQSSSNFSIPSSSSATSFNRAQPAPGPSPSPSWLTLTPPPSSRRNRDPYAPEDYDLTLLEYKQYMTNRPLGRCLDHLESPTKEIRSIISSHPRRGHRLSKSIQALDDLMTMLKSFSVDGQPPLPSESDSKPGPSSTPYNPKSAPQPNRTKEEIKAYWDFVRKELNITWDELNTSAIYRPPTFLFSPPPSPRPYPSPSSPILQPITEEQEDELEQDYQPEEEQYHEPEQYPAEQLDAEEHYHEDDHEENNQPEHPHHSQQQQHSPSQLPPYTPSKPSHHSLLPPPKPYPPPEPPVQLSPDEQSSPSSPPKNGSPPPGVAARHQAAKREEFRRRYDEYEKLRGRVGKKAYLLFFEALLWFFYA</sequence>
<feature type="compositionally biased region" description="Pro residues" evidence="1">
    <location>
        <begin position="410"/>
        <end position="424"/>
    </location>
</feature>
<feature type="compositionally biased region" description="Acidic residues" evidence="1">
    <location>
        <begin position="335"/>
        <end position="349"/>
    </location>
</feature>
<organism evidence="2 3">
    <name type="scientific">Apiosordaria backusii</name>
    <dbReference type="NCBI Taxonomy" id="314023"/>
    <lineage>
        <taxon>Eukaryota</taxon>
        <taxon>Fungi</taxon>
        <taxon>Dikarya</taxon>
        <taxon>Ascomycota</taxon>
        <taxon>Pezizomycotina</taxon>
        <taxon>Sordariomycetes</taxon>
        <taxon>Sordariomycetidae</taxon>
        <taxon>Sordariales</taxon>
        <taxon>Lasiosphaeriaceae</taxon>
        <taxon>Apiosordaria</taxon>
    </lineage>
</organism>
<feature type="region of interest" description="Disordered" evidence="1">
    <location>
        <begin position="315"/>
        <end position="456"/>
    </location>
</feature>
<proteinExistence type="predicted"/>
<name>A0AA40ETS5_9PEZI</name>
<evidence type="ECO:0000313" key="3">
    <source>
        <dbReference type="Proteomes" id="UP001172159"/>
    </source>
</evidence>
<dbReference type="AlphaFoldDB" id="A0AA40ETS5"/>